<proteinExistence type="predicted"/>
<dbReference type="AlphaFoldDB" id="Q2T8C2"/>
<name>Q2T8C2_BURTA</name>
<accession>Q2T8C2</accession>
<evidence type="ECO:0000313" key="2">
    <source>
        <dbReference type="Proteomes" id="UP000001930"/>
    </source>
</evidence>
<evidence type="ECO:0000313" key="1">
    <source>
        <dbReference type="EMBL" id="ABC34733.1"/>
    </source>
</evidence>
<dbReference type="HOGENOM" id="CLU_2380729_0_0_4"/>
<organism evidence="1 2">
    <name type="scientific">Burkholderia thailandensis (strain ATCC 700388 / DSM 13276 / CCUG 48851 / CIP 106301 / E264)</name>
    <dbReference type="NCBI Taxonomy" id="271848"/>
    <lineage>
        <taxon>Bacteria</taxon>
        <taxon>Pseudomonadati</taxon>
        <taxon>Pseudomonadota</taxon>
        <taxon>Betaproteobacteria</taxon>
        <taxon>Burkholderiales</taxon>
        <taxon>Burkholderiaceae</taxon>
        <taxon>Burkholderia</taxon>
        <taxon>pseudomallei group</taxon>
    </lineage>
</organism>
<dbReference type="KEGG" id="bte:BTH_II0377"/>
<reference evidence="1 2" key="1">
    <citation type="journal article" date="2005" name="BMC Genomics">
        <title>Bacterial genome adaptation to niches: divergence of the potential virulence genes in three Burkholderia species of different survival strategies.</title>
        <authorList>
            <person name="Kim H.S."/>
            <person name="Schell M.A."/>
            <person name="Yu Y."/>
            <person name="Ulrich R.L."/>
            <person name="Sarria S.H."/>
            <person name="Nierman W.C."/>
            <person name="DeShazer D."/>
        </authorList>
    </citation>
    <scope>NUCLEOTIDE SEQUENCE [LARGE SCALE GENOMIC DNA]</scope>
    <source>
        <strain evidence="2">ATCC 700388 / DSM 13276 / CCUG 48851 / CIP 106301 / E264</strain>
    </source>
</reference>
<dbReference type="Proteomes" id="UP000001930">
    <property type="component" value="Chromosome II"/>
</dbReference>
<protein>
    <submittedName>
        <fullName evidence="1">Uncharacterized protein</fullName>
    </submittedName>
</protein>
<gene>
    <name evidence="1" type="ordered locus">BTH_II0377</name>
</gene>
<keyword evidence="2" id="KW-1185">Reference proteome</keyword>
<sequence>MHIAFLRFSRSRPRFSFSLPHVARRHIGIDASDRLSSRPHDILVMFDRHGRSSHASSLARVRFHALHVRAVHWFSDATFYRGIHRQRTNFESDV</sequence>
<dbReference type="EMBL" id="CP000085">
    <property type="protein sequence ID" value="ABC34733.1"/>
    <property type="molecule type" value="Genomic_DNA"/>
</dbReference>